<evidence type="ECO:0000256" key="1">
    <source>
        <dbReference type="SAM" id="Phobius"/>
    </source>
</evidence>
<gene>
    <name evidence="3" type="ORF">ABQJ56_09655</name>
</gene>
<keyword evidence="1" id="KW-0472">Membrane</keyword>
<accession>A0ABV3QPF3</accession>
<sequence>MANFLRATGRGLALLLGALAAFVSGAWGALALWYQLPGGGAVRTLGAMLWAVLVLALFAIAILRRTWWPLGGYALAYALLLAWWSTIAPSNDRSWADDVARLLTGEVHGNVVTLHNVRDFTWRSDDDYDARWETQRYDLGHLVSADAVLSHWGSRAIAHAMISFGFDDGRHLAFSVEIRKRRGQQFSSIGGFFKDFETTLIAAPESDLIRVRTNVRGEDDYLYPLAIDREAMRALFLSYVRAANRLAGAPAFYNTFTSNCATVVYRMARQLDPGLPLDARLLLTGYLPGYLYKIGALDHRRTLDEWNAHARITDQARASRPGEDFSRAIRAPRAG</sequence>
<evidence type="ECO:0000259" key="2">
    <source>
        <dbReference type="Pfam" id="PF13387"/>
    </source>
</evidence>
<dbReference type="EMBL" id="JBFOHL010000007">
    <property type="protein sequence ID" value="MEW9624497.1"/>
    <property type="molecule type" value="Genomic_DNA"/>
</dbReference>
<comment type="caution">
    <text evidence="3">The sequence shown here is derived from an EMBL/GenBank/DDBJ whole genome shotgun (WGS) entry which is preliminary data.</text>
</comment>
<keyword evidence="1" id="KW-0812">Transmembrane</keyword>
<evidence type="ECO:0000313" key="3">
    <source>
        <dbReference type="EMBL" id="MEW9624497.1"/>
    </source>
</evidence>
<keyword evidence="1" id="KW-1133">Transmembrane helix</keyword>
<reference evidence="3 4" key="1">
    <citation type="submission" date="2024-06" db="EMBL/GenBank/DDBJ databases">
        <authorList>
            <person name="Woo H."/>
        </authorList>
    </citation>
    <scope>NUCLEOTIDE SEQUENCE [LARGE SCALE GENOMIC DNA]</scope>
    <source>
        <strain evidence="3 4">S2-g</strain>
    </source>
</reference>
<organism evidence="3 4">
    <name type="scientific">Rhodanobacter geophilus</name>
    <dbReference type="NCBI Taxonomy" id="3162488"/>
    <lineage>
        <taxon>Bacteria</taxon>
        <taxon>Pseudomonadati</taxon>
        <taxon>Pseudomonadota</taxon>
        <taxon>Gammaproteobacteria</taxon>
        <taxon>Lysobacterales</taxon>
        <taxon>Rhodanobacteraceae</taxon>
        <taxon>Rhodanobacter</taxon>
    </lineage>
</organism>
<feature type="transmembrane region" description="Helical" evidence="1">
    <location>
        <begin position="41"/>
        <end position="63"/>
    </location>
</feature>
<feature type="domain" description="Lnb N-terminal periplasmic" evidence="2">
    <location>
        <begin position="129"/>
        <end position="282"/>
    </location>
</feature>
<keyword evidence="4" id="KW-1185">Reference proteome</keyword>
<dbReference type="Proteomes" id="UP001556170">
    <property type="component" value="Unassembled WGS sequence"/>
</dbReference>
<evidence type="ECO:0000313" key="4">
    <source>
        <dbReference type="Proteomes" id="UP001556170"/>
    </source>
</evidence>
<name>A0ABV3QPF3_9GAMM</name>
<feature type="transmembrane region" description="Helical" evidence="1">
    <location>
        <begin position="70"/>
        <end position="87"/>
    </location>
</feature>
<dbReference type="InterPro" id="IPR025178">
    <property type="entry name" value="Lnb_N"/>
</dbReference>
<dbReference type="Pfam" id="PF13387">
    <property type="entry name" value="Lnb_N"/>
    <property type="match status" value="1"/>
</dbReference>
<protein>
    <submittedName>
        <fullName evidence="3">DUF4105 domain-containing protein</fullName>
    </submittedName>
</protein>
<proteinExistence type="predicted"/>